<dbReference type="EMBL" id="DMAI01000456">
    <property type="protein sequence ID" value="HAE51202.1"/>
    <property type="molecule type" value="Genomic_DNA"/>
</dbReference>
<proteinExistence type="predicted"/>
<gene>
    <name evidence="1" type="ORF">DCK97_27690</name>
</gene>
<dbReference type="AlphaFoldDB" id="A0A3B9ITJ6"/>
<evidence type="ECO:0000313" key="1">
    <source>
        <dbReference type="EMBL" id="HAE51202.1"/>
    </source>
</evidence>
<name>A0A3B9ITJ6_9PROT</name>
<dbReference type="InterPro" id="IPR011990">
    <property type="entry name" value="TPR-like_helical_dom_sf"/>
</dbReference>
<dbReference type="Gene3D" id="1.25.40.10">
    <property type="entry name" value="Tetratricopeptide repeat domain"/>
    <property type="match status" value="1"/>
</dbReference>
<evidence type="ECO:0000313" key="2">
    <source>
        <dbReference type="Proteomes" id="UP000257706"/>
    </source>
</evidence>
<evidence type="ECO:0008006" key="3">
    <source>
        <dbReference type="Google" id="ProtNLM"/>
    </source>
</evidence>
<sequence>MPGSPLLLAPRAPRTRRFWVTTDEAGIGPAQAPDMALPGAFRLNLPDGGGCLDTFRAGALALDAVADAADARGLGGPAGAVALRAAAGRLAAVAERDRRLDVHDDLDTAILGNGGALAALRRVSRESARSSTAIDEAARLLARGLESLGPVVVVVPDAMRIDRPSLKILARAALLAPADSRVGWVWLQSAGTGPAGYRAARSAFLAGLQGVVDPDMLAAPPAPAGMTAGPDPDRGPRGSARTIAGACAWLADQNYDACLVWSADQAGRRTAPDEVDHHRLLALVLTNLGRHDAAIAELEAAVAKAARPGMRAHLLYMQALLHAKRRFDLERSDVCLAQAHAELGLLMPGGTDAIGGGDVAMERAWLHNGQAMNALLRARFARRPVAEAFPEAYRHLCTAFEAVREGRSPDRTYLRFNLLGNMSKLMEIRGEYAVALDLIARTFGDVLDTVEEAGGTWGADHWGASRSAMQAAIMARSGDRAGALPLFRAALDAMNRADRPLAREMLQRSVGCALLDLGRVDEAAEVFAEGLAAALDQRNRTGAGIHGAGLAVARASRGQTAAARDLVMELGQEDGLWLVDPDAAHAGDLSGLRPPASYAGLATSIPEVDLEELHPVSIARVLHGSAADIGRVQRRHVAGDEPARRAEPVREDA</sequence>
<protein>
    <recommendedName>
        <fullName evidence="3">Tetratricopeptide repeat protein</fullName>
    </recommendedName>
</protein>
<organism evidence="1 2">
    <name type="scientific">Tistrella mobilis</name>
    <dbReference type="NCBI Taxonomy" id="171437"/>
    <lineage>
        <taxon>Bacteria</taxon>
        <taxon>Pseudomonadati</taxon>
        <taxon>Pseudomonadota</taxon>
        <taxon>Alphaproteobacteria</taxon>
        <taxon>Geminicoccales</taxon>
        <taxon>Geminicoccaceae</taxon>
        <taxon>Tistrella</taxon>
    </lineage>
</organism>
<dbReference type="Proteomes" id="UP000257706">
    <property type="component" value="Unassembled WGS sequence"/>
</dbReference>
<comment type="caution">
    <text evidence="1">The sequence shown here is derived from an EMBL/GenBank/DDBJ whole genome shotgun (WGS) entry which is preliminary data.</text>
</comment>
<reference evidence="1 2" key="1">
    <citation type="journal article" date="2018" name="Nat. Biotechnol.">
        <title>A standardized bacterial taxonomy based on genome phylogeny substantially revises the tree of life.</title>
        <authorList>
            <person name="Parks D.H."/>
            <person name="Chuvochina M."/>
            <person name="Waite D.W."/>
            <person name="Rinke C."/>
            <person name="Skarshewski A."/>
            <person name="Chaumeil P.A."/>
            <person name="Hugenholtz P."/>
        </authorList>
    </citation>
    <scope>NUCLEOTIDE SEQUENCE [LARGE SCALE GENOMIC DNA]</scope>
    <source>
        <strain evidence="1">UBA8739</strain>
    </source>
</reference>
<accession>A0A3B9ITJ6</accession>